<organism evidence="2 3">
    <name type="scientific">Karstenula rhodostoma CBS 690.94</name>
    <dbReference type="NCBI Taxonomy" id="1392251"/>
    <lineage>
        <taxon>Eukaryota</taxon>
        <taxon>Fungi</taxon>
        <taxon>Dikarya</taxon>
        <taxon>Ascomycota</taxon>
        <taxon>Pezizomycotina</taxon>
        <taxon>Dothideomycetes</taxon>
        <taxon>Pleosporomycetidae</taxon>
        <taxon>Pleosporales</taxon>
        <taxon>Massarineae</taxon>
        <taxon>Didymosphaeriaceae</taxon>
        <taxon>Karstenula</taxon>
    </lineage>
</organism>
<dbReference type="OrthoDB" id="5413827at2759"/>
<dbReference type="PANTHER" id="PTHR38790:SF4">
    <property type="entry name" value="2EXR DOMAIN-CONTAINING PROTEIN"/>
    <property type="match status" value="1"/>
</dbReference>
<dbReference type="Proteomes" id="UP000799764">
    <property type="component" value="Unassembled WGS sequence"/>
</dbReference>
<evidence type="ECO:0000313" key="2">
    <source>
        <dbReference type="EMBL" id="KAF2437381.1"/>
    </source>
</evidence>
<dbReference type="EMBL" id="MU001516">
    <property type="protein sequence ID" value="KAF2437381.1"/>
    <property type="molecule type" value="Genomic_DNA"/>
</dbReference>
<gene>
    <name evidence="2" type="ORF">P171DRAFT_506172</name>
</gene>
<dbReference type="PANTHER" id="PTHR38790">
    <property type="entry name" value="2EXR DOMAIN-CONTAINING PROTEIN-RELATED"/>
    <property type="match status" value="1"/>
</dbReference>
<dbReference type="AlphaFoldDB" id="A0A9P4P6G9"/>
<accession>A0A9P4P6G9</accession>
<dbReference type="InterPro" id="IPR056632">
    <property type="entry name" value="DUF7730"/>
</dbReference>
<evidence type="ECO:0000259" key="1">
    <source>
        <dbReference type="Pfam" id="PF24864"/>
    </source>
</evidence>
<evidence type="ECO:0000313" key="3">
    <source>
        <dbReference type="Proteomes" id="UP000799764"/>
    </source>
</evidence>
<reference evidence="2" key="1">
    <citation type="journal article" date="2020" name="Stud. Mycol.">
        <title>101 Dothideomycetes genomes: a test case for predicting lifestyles and emergence of pathogens.</title>
        <authorList>
            <person name="Haridas S."/>
            <person name="Albert R."/>
            <person name="Binder M."/>
            <person name="Bloem J."/>
            <person name="Labutti K."/>
            <person name="Salamov A."/>
            <person name="Andreopoulos B."/>
            <person name="Baker S."/>
            <person name="Barry K."/>
            <person name="Bills G."/>
            <person name="Bluhm B."/>
            <person name="Cannon C."/>
            <person name="Castanera R."/>
            <person name="Culley D."/>
            <person name="Daum C."/>
            <person name="Ezra D."/>
            <person name="Gonzalez J."/>
            <person name="Henrissat B."/>
            <person name="Kuo A."/>
            <person name="Liang C."/>
            <person name="Lipzen A."/>
            <person name="Lutzoni F."/>
            <person name="Magnuson J."/>
            <person name="Mondo S."/>
            <person name="Nolan M."/>
            <person name="Ohm R."/>
            <person name="Pangilinan J."/>
            <person name="Park H.-J."/>
            <person name="Ramirez L."/>
            <person name="Alfaro M."/>
            <person name="Sun H."/>
            <person name="Tritt A."/>
            <person name="Yoshinaga Y."/>
            <person name="Zwiers L.-H."/>
            <person name="Turgeon B."/>
            <person name="Goodwin S."/>
            <person name="Spatafora J."/>
            <person name="Crous P."/>
            <person name="Grigoriev I."/>
        </authorList>
    </citation>
    <scope>NUCLEOTIDE SEQUENCE</scope>
    <source>
        <strain evidence="2">CBS 690.94</strain>
    </source>
</reference>
<comment type="caution">
    <text evidence="2">The sequence shown here is derived from an EMBL/GenBank/DDBJ whole genome shotgun (WGS) entry which is preliminary data.</text>
</comment>
<dbReference type="Pfam" id="PF24864">
    <property type="entry name" value="DUF7730"/>
    <property type="match status" value="1"/>
</dbReference>
<name>A0A9P4P6G9_9PLEO</name>
<protein>
    <recommendedName>
        <fullName evidence="1">DUF7730 domain-containing protein</fullName>
    </recommendedName>
</protein>
<sequence>MAAIKIIISAVAIAVLTCALKLVARLTIAWDTSRASSSSTTACEAESEPKPSTEAEKKTWEVVKLANGLVSLETTPPWLVKTVERNFRESSLLRLPAEIRLMIWQYVLTGTCINVHMWWSRTICDGRDPLCGGPLRLLPWDTSLRGQAEVPAVLLLPQVCRAIYFDTAPIAYQGIIFLFDTHNPKDIGSWASRLAPAHRKAITDIAVCVGCYRASHTEFLHWTFRSLQCIHIYGSGGYKRYRYTTDVHVWNPSFVSPTSALSLGSGEKRHP</sequence>
<proteinExistence type="predicted"/>
<feature type="domain" description="DUF7730" evidence="1">
    <location>
        <begin position="89"/>
        <end position="207"/>
    </location>
</feature>
<keyword evidence="3" id="KW-1185">Reference proteome</keyword>